<proteinExistence type="predicted"/>
<evidence type="ECO:0000256" key="1">
    <source>
        <dbReference type="SAM" id="MobiDB-lite"/>
    </source>
</evidence>
<feature type="compositionally biased region" description="Pro residues" evidence="1">
    <location>
        <begin position="1"/>
        <end position="13"/>
    </location>
</feature>
<feature type="region of interest" description="Disordered" evidence="1">
    <location>
        <begin position="199"/>
        <end position="227"/>
    </location>
</feature>
<feature type="region of interest" description="Disordered" evidence="1">
    <location>
        <begin position="1"/>
        <end position="48"/>
    </location>
</feature>
<gene>
    <name evidence="2" type="ORF">ACHAXA_000599</name>
</gene>
<feature type="compositionally biased region" description="Low complexity" evidence="1">
    <location>
        <begin position="205"/>
        <end position="216"/>
    </location>
</feature>
<dbReference type="EMBL" id="JALLPB020000014">
    <property type="protein sequence ID" value="KAL3826773.1"/>
    <property type="molecule type" value="Genomic_DNA"/>
</dbReference>
<sequence>MAPPALDVPPPPAVEDDEDIMRSERRQRRTSRVAIGSSLLPPRSSGAATPFTNGTISSSFLISAALSSLLIYLISIVRGNYESYSPYRNISSRRYGLGAGDADGDLRSALRRGGEGRAAVAIIRVIDVDAPSSYSPSGKDDVGYLVQVKSHDYPIEAFRGAVCLLGGNANVDDATPLDTLRRELGEELFHPTWVDDLGRGGGDGSSSSAVGVIDDSGNGRGNSTYAPSSLNNDTIVGGVTIRYLGASMHYHTSTLIDSRYPYAFLCALYEVTIRSDMVPAGIANPRGANVREGRTVLLREDQLIRHSRYAWGYEHTIEKYFGRKVTNKQAGSAVSVVDERTWKDAVWTPGKL</sequence>
<evidence type="ECO:0008006" key="4">
    <source>
        <dbReference type="Google" id="ProtNLM"/>
    </source>
</evidence>
<comment type="caution">
    <text evidence="2">The sequence shown here is derived from an EMBL/GenBank/DDBJ whole genome shotgun (WGS) entry which is preliminary data.</text>
</comment>
<keyword evidence="3" id="KW-1185">Reference proteome</keyword>
<name>A0ABD3SR66_9STRA</name>
<evidence type="ECO:0000313" key="3">
    <source>
        <dbReference type="Proteomes" id="UP001530377"/>
    </source>
</evidence>
<dbReference type="AlphaFoldDB" id="A0ABD3SR66"/>
<accession>A0ABD3SR66</accession>
<reference evidence="2 3" key="1">
    <citation type="submission" date="2024-10" db="EMBL/GenBank/DDBJ databases">
        <title>Updated reference genomes for cyclostephanoid diatoms.</title>
        <authorList>
            <person name="Roberts W.R."/>
            <person name="Alverson A.J."/>
        </authorList>
    </citation>
    <scope>NUCLEOTIDE SEQUENCE [LARGE SCALE GENOMIC DNA]</scope>
    <source>
        <strain evidence="2 3">AJA228-03</strain>
    </source>
</reference>
<organism evidence="2 3">
    <name type="scientific">Cyclostephanos tholiformis</name>
    <dbReference type="NCBI Taxonomy" id="382380"/>
    <lineage>
        <taxon>Eukaryota</taxon>
        <taxon>Sar</taxon>
        <taxon>Stramenopiles</taxon>
        <taxon>Ochrophyta</taxon>
        <taxon>Bacillariophyta</taxon>
        <taxon>Coscinodiscophyceae</taxon>
        <taxon>Thalassiosirophycidae</taxon>
        <taxon>Stephanodiscales</taxon>
        <taxon>Stephanodiscaceae</taxon>
        <taxon>Cyclostephanos</taxon>
    </lineage>
</organism>
<protein>
    <recommendedName>
        <fullName evidence="4">Nudix hydrolase domain-containing protein</fullName>
    </recommendedName>
</protein>
<evidence type="ECO:0000313" key="2">
    <source>
        <dbReference type="EMBL" id="KAL3826773.1"/>
    </source>
</evidence>
<dbReference type="Proteomes" id="UP001530377">
    <property type="component" value="Unassembled WGS sequence"/>
</dbReference>